<dbReference type="AlphaFoldDB" id="A0AAE4MHY1"/>
<dbReference type="GO" id="GO:0004527">
    <property type="term" value="F:exonuclease activity"/>
    <property type="evidence" value="ECO:0007669"/>
    <property type="project" value="UniProtKB-KW"/>
</dbReference>
<comment type="caution">
    <text evidence="3">The sequence shown here is derived from an EMBL/GenBank/DDBJ whole genome shotgun (WGS) entry which is preliminary data.</text>
</comment>
<dbReference type="InterPro" id="IPR003156">
    <property type="entry name" value="DHHA1_dom"/>
</dbReference>
<evidence type="ECO:0000313" key="3">
    <source>
        <dbReference type="EMBL" id="MDV0446326.1"/>
    </source>
</evidence>
<organism evidence="3 4">
    <name type="scientific">Methanolapillus africanus</name>
    <dbReference type="NCBI Taxonomy" id="3028297"/>
    <lineage>
        <taxon>Archaea</taxon>
        <taxon>Methanobacteriati</taxon>
        <taxon>Methanobacteriota</taxon>
        <taxon>Stenosarchaea group</taxon>
        <taxon>Methanomicrobia</taxon>
        <taxon>Methanosarcinales</taxon>
        <taxon>Methanosarcinaceae</taxon>
        <taxon>Methanolapillus</taxon>
    </lineage>
</organism>
<proteinExistence type="predicted"/>
<dbReference type="InterPro" id="IPR001667">
    <property type="entry name" value="DDH_dom"/>
</dbReference>
<evidence type="ECO:0008006" key="5">
    <source>
        <dbReference type="Google" id="ProtNLM"/>
    </source>
</evidence>
<dbReference type="Gene3D" id="3.90.1640.30">
    <property type="match status" value="1"/>
</dbReference>
<dbReference type="Pfam" id="PF02272">
    <property type="entry name" value="DHHA1"/>
    <property type="match status" value="1"/>
</dbReference>
<dbReference type="PANTHER" id="PTHR30255">
    <property type="entry name" value="SINGLE-STRANDED-DNA-SPECIFIC EXONUCLEASE RECJ"/>
    <property type="match status" value="1"/>
</dbReference>
<dbReference type="SUPFAM" id="SSF64182">
    <property type="entry name" value="DHH phosphoesterases"/>
    <property type="match status" value="1"/>
</dbReference>
<accession>A0AAE4MHY1</accession>
<feature type="domain" description="DHHA1" evidence="2">
    <location>
        <begin position="380"/>
        <end position="448"/>
    </location>
</feature>
<feature type="domain" description="DDH" evidence="1">
    <location>
        <begin position="37"/>
        <end position="169"/>
    </location>
</feature>
<dbReference type="Pfam" id="PF01368">
    <property type="entry name" value="DHH"/>
    <property type="match status" value="1"/>
</dbReference>
<dbReference type="Proteomes" id="UP001271789">
    <property type="component" value="Unassembled WGS sequence"/>
</dbReference>
<sequence>MGLPSKKKAVDSMDDKIRRLTDLAEKAADLIKQQSFVYLFTHNDTDGLTSAAIMIQALSRADISYQHAVLSKLDSGVVSSLRQTMKKNALIIFCDIGSGQASYLSQFPPACPIVVLDHHVPVGDSPAKIIVNPMVVGLEGANMVSGAGVSYLVAKSMNPENVDLSTLAVAGMVGDRQLMISVNAKILDDAKNAGILTSRTGLRVGGGPLYDIFMTTTEPYLDVTGNPGKINQFLSDLNLTGKTIEELTDDEMKLLSDTVLEKILEHGSPDAAEAAVGDIYYLKNRLVENVFDFAGILGSCGKDEAFETALYLCAGNKSALPMAWEIHERNQKYLIKSLNEAFPNVKTLNHISYVHGMELQSAGEISTTYIRYVDPSKPFVCLNENEDIIKVSARGTRDLIRRGLDFSTAVKTAAEWVGGNGGGHNIASGGAIPLGTADVFLEKLDELVGLQLKN</sequence>
<dbReference type="RefSeq" id="WP_338098711.1">
    <property type="nucleotide sequence ID" value="NZ_JAWDKD010000003.1"/>
</dbReference>
<dbReference type="PANTHER" id="PTHR30255:SF2">
    <property type="entry name" value="SINGLE-STRANDED-DNA-SPECIFIC EXONUCLEASE RECJ"/>
    <property type="match status" value="1"/>
</dbReference>
<gene>
    <name evidence="3" type="ORF">MsAg5_01560</name>
</gene>
<evidence type="ECO:0000259" key="2">
    <source>
        <dbReference type="Pfam" id="PF02272"/>
    </source>
</evidence>
<protein>
    <recommendedName>
        <fullName evidence="5">DHH family phosphoesterase</fullName>
    </recommendedName>
</protein>
<evidence type="ECO:0000313" key="4">
    <source>
        <dbReference type="Proteomes" id="UP001271789"/>
    </source>
</evidence>
<reference evidence="3" key="1">
    <citation type="submission" date="2023-06" db="EMBL/GenBank/DDBJ databases">
        <title>Genome sequence of Methanosarcinaceae archaeon Ag5.</title>
        <authorList>
            <person name="Protasov E."/>
            <person name="Platt K."/>
            <person name="Poehlein A."/>
            <person name="Daniel R."/>
            <person name="Brune A."/>
        </authorList>
    </citation>
    <scope>NUCLEOTIDE SEQUENCE</scope>
    <source>
        <strain evidence="3">Ag5</strain>
    </source>
</reference>
<dbReference type="GO" id="GO:0003676">
    <property type="term" value="F:nucleic acid binding"/>
    <property type="evidence" value="ECO:0007669"/>
    <property type="project" value="InterPro"/>
</dbReference>
<evidence type="ECO:0000259" key="1">
    <source>
        <dbReference type="Pfam" id="PF01368"/>
    </source>
</evidence>
<dbReference type="InterPro" id="IPR038763">
    <property type="entry name" value="DHH_sf"/>
</dbReference>
<keyword evidence="4" id="KW-1185">Reference proteome</keyword>
<name>A0AAE4MHY1_9EURY</name>
<dbReference type="InterPro" id="IPR051673">
    <property type="entry name" value="SSDNA_exonuclease_RecJ"/>
</dbReference>
<dbReference type="EMBL" id="JAWDKD010000003">
    <property type="protein sequence ID" value="MDV0446326.1"/>
    <property type="molecule type" value="Genomic_DNA"/>
</dbReference>